<dbReference type="AlphaFoldDB" id="A0A2I0AVD3"/>
<gene>
    <name evidence="2" type="ORF">AXF42_Ash016525</name>
</gene>
<evidence type="ECO:0000313" key="2">
    <source>
        <dbReference type="EMBL" id="PKA59501.1"/>
    </source>
</evidence>
<dbReference type="PANTHER" id="PTHR33597">
    <property type="entry name" value="OS02G0760400 PROTEIN"/>
    <property type="match status" value="1"/>
</dbReference>
<accession>A0A2I0AVD3</accession>
<sequence>MKNLKTIRRLAGLNRNSMRSPDLRSFRRDARAVILALAIISFPCLLHADRPSSATPWESGDVSFLPELLRDLKGMGLLAATTGCSVFRGYPATSPSLLAEIEVELIPDNERAAALGSRTLHFLFAAGDKGGLHFASRALQIGGVAAIDLGAGANSMQPSRIPPNFRLVYVRRFSSTVIAMRKLADAPSSFVGAGTSGELRRRLTGRRLLAMPDAKDALNGLEDVALEPPAKGRRRRSLTRYLSDLLGDSLAEYSRRLFVDVGQPGRARSEGWFARQYPTRDLKFEIIRVDISDVIGGGDVPAAGSTGSITEWLRRNVKEEEFVVMKAEAEAVEEMVKGRVIGLVDELFLECRNQWQKGKSGIKSRRAYWECLALYGRLLDEGVAVHQWWD</sequence>
<name>A0A2I0AVD3_9ASPA</name>
<evidence type="ECO:0000313" key="3">
    <source>
        <dbReference type="Proteomes" id="UP000236161"/>
    </source>
</evidence>
<keyword evidence="3" id="KW-1185">Reference proteome</keyword>
<dbReference type="InterPro" id="IPR057192">
    <property type="entry name" value="DUF7870"/>
</dbReference>
<protein>
    <recommendedName>
        <fullName evidence="1">DUF7870 domain-containing protein</fullName>
    </recommendedName>
</protein>
<dbReference type="PANTHER" id="PTHR33597:SF11">
    <property type="entry name" value="OS07G0620600 PROTEIN"/>
    <property type="match status" value="1"/>
</dbReference>
<proteinExistence type="predicted"/>
<dbReference type="OrthoDB" id="1919622at2759"/>
<dbReference type="Pfam" id="PF25276">
    <property type="entry name" value="DUF7870"/>
    <property type="match status" value="1"/>
</dbReference>
<reference evidence="2 3" key="1">
    <citation type="journal article" date="2017" name="Nature">
        <title>The Apostasia genome and the evolution of orchids.</title>
        <authorList>
            <person name="Zhang G.Q."/>
            <person name="Liu K.W."/>
            <person name="Li Z."/>
            <person name="Lohaus R."/>
            <person name="Hsiao Y.Y."/>
            <person name="Niu S.C."/>
            <person name="Wang J.Y."/>
            <person name="Lin Y.C."/>
            <person name="Xu Q."/>
            <person name="Chen L.J."/>
            <person name="Yoshida K."/>
            <person name="Fujiwara S."/>
            <person name="Wang Z.W."/>
            <person name="Zhang Y.Q."/>
            <person name="Mitsuda N."/>
            <person name="Wang M."/>
            <person name="Liu G.H."/>
            <person name="Pecoraro L."/>
            <person name="Huang H.X."/>
            <person name="Xiao X.J."/>
            <person name="Lin M."/>
            <person name="Wu X.Y."/>
            <person name="Wu W.L."/>
            <person name="Chen Y.Y."/>
            <person name="Chang S.B."/>
            <person name="Sakamoto S."/>
            <person name="Ohme-Takagi M."/>
            <person name="Yagi M."/>
            <person name="Zeng S.J."/>
            <person name="Shen C.Y."/>
            <person name="Yeh C.M."/>
            <person name="Luo Y.B."/>
            <person name="Tsai W.C."/>
            <person name="Van de Peer Y."/>
            <person name="Liu Z.J."/>
        </authorList>
    </citation>
    <scope>NUCLEOTIDE SEQUENCE [LARGE SCALE GENOMIC DNA]</scope>
    <source>
        <strain evidence="3">cv. Shenzhen</strain>
        <tissue evidence="2">Stem</tissue>
    </source>
</reference>
<feature type="domain" description="DUF7870" evidence="1">
    <location>
        <begin position="218"/>
        <end position="389"/>
    </location>
</feature>
<evidence type="ECO:0000259" key="1">
    <source>
        <dbReference type="Pfam" id="PF25276"/>
    </source>
</evidence>
<organism evidence="2 3">
    <name type="scientific">Apostasia shenzhenica</name>
    <dbReference type="NCBI Taxonomy" id="1088818"/>
    <lineage>
        <taxon>Eukaryota</taxon>
        <taxon>Viridiplantae</taxon>
        <taxon>Streptophyta</taxon>
        <taxon>Embryophyta</taxon>
        <taxon>Tracheophyta</taxon>
        <taxon>Spermatophyta</taxon>
        <taxon>Magnoliopsida</taxon>
        <taxon>Liliopsida</taxon>
        <taxon>Asparagales</taxon>
        <taxon>Orchidaceae</taxon>
        <taxon>Apostasioideae</taxon>
        <taxon>Apostasia</taxon>
    </lineage>
</organism>
<dbReference type="Proteomes" id="UP000236161">
    <property type="component" value="Unassembled WGS sequence"/>
</dbReference>
<dbReference type="STRING" id="1088818.A0A2I0AVD3"/>
<dbReference type="EMBL" id="KZ451948">
    <property type="protein sequence ID" value="PKA59501.1"/>
    <property type="molecule type" value="Genomic_DNA"/>
</dbReference>